<protein>
    <submittedName>
        <fullName evidence="3">Uncharacterized protein</fullName>
    </submittedName>
</protein>
<name>A0AAW7JJ37_9BACT</name>
<organism evidence="3 5">
    <name type="scientific">Leyella lascolaii</name>
    <dbReference type="NCBI Taxonomy" id="1776379"/>
    <lineage>
        <taxon>Bacteria</taxon>
        <taxon>Pseudomonadati</taxon>
        <taxon>Bacteroidota</taxon>
        <taxon>Bacteroidia</taxon>
        <taxon>Bacteroidales</taxon>
        <taxon>Prevotellaceae</taxon>
        <taxon>Leyella</taxon>
    </lineage>
</organism>
<keyword evidence="4" id="KW-1185">Reference proteome</keyword>
<comment type="caution">
    <text evidence="3">The sequence shown here is derived from an EMBL/GenBank/DDBJ whole genome shotgun (WGS) entry which is preliminary data.</text>
</comment>
<feature type="chain" id="PRO_5043902749" evidence="1">
    <location>
        <begin position="25"/>
        <end position="720"/>
    </location>
</feature>
<dbReference type="EMBL" id="JAUEIE010000003">
    <property type="protein sequence ID" value="MDN0022338.1"/>
    <property type="molecule type" value="Genomic_DNA"/>
</dbReference>
<reference evidence="3" key="2">
    <citation type="submission" date="2023-08" db="EMBL/GenBank/DDBJ databases">
        <title>Identification and characterization of horizontal gene transfer across gut microbiota members of farm animals based on homology search.</title>
        <authorList>
            <person name="Schwarzerova J."/>
            <person name="Nykrynova M."/>
            <person name="Jureckova K."/>
            <person name="Cejkova D."/>
            <person name="Rychlik I."/>
        </authorList>
    </citation>
    <scope>NUCLEOTIDE SEQUENCE</scope>
    <source>
        <strain evidence="3">ET15</strain>
        <strain evidence="2">ET37</strain>
    </source>
</reference>
<keyword evidence="1" id="KW-0732">Signal</keyword>
<gene>
    <name evidence="2" type="ORF">QVN81_04760</name>
    <name evidence="3" type="ORF">QVN84_05295</name>
</gene>
<dbReference type="RefSeq" id="WP_289824912.1">
    <property type="nucleotide sequence ID" value="NZ_JAUEIE010000003.1"/>
</dbReference>
<evidence type="ECO:0000313" key="3">
    <source>
        <dbReference type="EMBL" id="MDN0024937.1"/>
    </source>
</evidence>
<sequence>MKQFNIFLSTLLLLLIGGVQTTIAQSDSNWEDYARDPESIRVDDYVYLYNVTNNGFLNAGGDYGMQGILNPRGIRLSLESEVVESGGSWWNPPTYTTYYYLEGPIINDAQGSYLARENDKELGNVIYIDRAKEDDARFTIETIGTGNTFHINHGGNGAYWTYDTSSNYVTVTSQVSDADEWCFISIEDYRAFTQKQAHVGDYNVSGLLYNTRFIRNVSDPNNLFWSTTEGLDYSTSDYCTAIDSRLGTNSSDAGNNDSYARAYGSYGCLEIGRATGKFYQEVSGLNPGLYKVSAQAFFDGNDSAPYTNGAYNENNHASETNAYIFANGRREPIPMLTDDQYSKFMSLVSAHHDMLENDGESSPETGSIPNNQLFRRNVPASQYMTGGNTYSPDESRFVVELFVMVGEGETLTLGVGKDAVGGRVYVDNMTLTYMGNPQSQQYGFGVDAYGIQSDVDPYKYEMDGYMFYLSRKFVASTDGHGWNALTLPVNLLASQLREAFGDEMELVKLTGLNPQNTQQILFEPVNLDGGEGLEAGQCYLVKVTKEPIAEANTSFVFKRIDESKGPAAYADVDNVTYQHGSIYQFLGVDCPEGISREAVTGTTEKGELSWTSYYYHPEYAPAGSYVMSGGDMYHLTSDWSNLIGTAWYITETKPTQGTKTFVIDNGSGTTDINGIVTETPAEKAAEGVYTINGQKIASDKSLNDLPKGIYIVNGKKHIVR</sequence>
<dbReference type="AlphaFoldDB" id="A0AAW7JJ37"/>
<reference evidence="3" key="1">
    <citation type="submission" date="2023-06" db="EMBL/GenBank/DDBJ databases">
        <authorList>
            <person name="Zeman M."/>
            <person name="Kubasova T."/>
            <person name="Jahodarova E."/>
            <person name="Nykrynova M."/>
            <person name="Rychlik I."/>
        </authorList>
    </citation>
    <scope>NUCLEOTIDE SEQUENCE</scope>
    <source>
        <strain evidence="3">ET15</strain>
        <strain evidence="2">ET37</strain>
    </source>
</reference>
<dbReference type="Proteomes" id="UP001167831">
    <property type="component" value="Unassembled WGS sequence"/>
</dbReference>
<evidence type="ECO:0000313" key="5">
    <source>
        <dbReference type="Proteomes" id="UP001168478"/>
    </source>
</evidence>
<evidence type="ECO:0000256" key="1">
    <source>
        <dbReference type="SAM" id="SignalP"/>
    </source>
</evidence>
<evidence type="ECO:0000313" key="2">
    <source>
        <dbReference type="EMBL" id="MDN0022338.1"/>
    </source>
</evidence>
<feature type="signal peptide" evidence="1">
    <location>
        <begin position="1"/>
        <end position="24"/>
    </location>
</feature>
<evidence type="ECO:0000313" key="4">
    <source>
        <dbReference type="Proteomes" id="UP001167831"/>
    </source>
</evidence>
<accession>A0AAW7JJ37</accession>
<dbReference type="EMBL" id="JAUEIF010000003">
    <property type="protein sequence ID" value="MDN0024937.1"/>
    <property type="molecule type" value="Genomic_DNA"/>
</dbReference>
<proteinExistence type="predicted"/>
<dbReference type="Proteomes" id="UP001168478">
    <property type="component" value="Unassembled WGS sequence"/>
</dbReference>